<dbReference type="RefSeq" id="XP_019046622.1">
    <property type="nucleotide sequence ID" value="XM_019191992.1"/>
</dbReference>
<dbReference type="SUPFAM" id="SSF161084">
    <property type="entry name" value="MAPEG domain-like"/>
    <property type="match status" value="1"/>
</dbReference>
<dbReference type="AlphaFoldDB" id="A0A1B9G3I2"/>
<reference evidence="7" key="4">
    <citation type="submission" date="2024-02" db="EMBL/GenBank/DDBJ databases">
        <title>Comparative genomics of Cryptococcus and Kwoniella reveals pathogenesis evolution and contrasting modes of karyotype evolution via chromosome fusion or intercentromeric recombination.</title>
        <authorList>
            <person name="Coelho M.A."/>
            <person name="David-Palma M."/>
            <person name="Shea T."/>
            <person name="Bowers K."/>
            <person name="McGinley-Smith S."/>
            <person name="Mohammad A.W."/>
            <person name="Gnirke A."/>
            <person name="Yurkov A.M."/>
            <person name="Nowrousian M."/>
            <person name="Sun S."/>
            <person name="Cuomo C.A."/>
            <person name="Heitman J."/>
        </authorList>
    </citation>
    <scope>NUCLEOTIDE SEQUENCE</scope>
    <source>
        <strain evidence="7">CBS 10118</strain>
    </source>
</reference>
<protein>
    <submittedName>
        <fullName evidence="6">Uncharacterized protein</fullName>
    </submittedName>
</protein>
<dbReference type="Proteomes" id="UP000092730">
    <property type="component" value="Chromosome 4"/>
</dbReference>
<evidence type="ECO:0000256" key="2">
    <source>
        <dbReference type="ARBA" id="ARBA00022692"/>
    </source>
</evidence>
<evidence type="ECO:0000313" key="6">
    <source>
        <dbReference type="EMBL" id="OCF25552.1"/>
    </source>
</evidence>
<evidence type="ECO:0000256" key="4">
    <source>
        <dbReference type="ARBA" id="ARBA00023136"/>
    </source>
</evidence>
<dbReference type="GeneID" id="30209771"/>
<reference evidence="6" key="1">
    <citation type="submission" date="2013-07" db="EMBL/GenBank/DDBJ databases">
        <title>The Genome Sequence of Cryptococcus bestiolae CBS10118.</title>
        <authorList>
            <consortium name="The Broad Institute Genome Sequencing Platform"/>
            <person name="Cuomo C."/>
            <person name="Litvintseva A."/>
            <person name="Chen Y."/>
            <person name="Heitman J."/>
            <person name="Sun S."/>
            <person name="Springer D."/>
            <person name="Dromer F."/>
            <person name="Young S.K."/>
            <person name="Zeng Q."/>
            <person name="Gargeya S."/>
            <person name="Fitzgerald M."/>
            <person name="Abouelleil A."/>
            <person name="Alvarado L."/>
            <person name="Berlin A.M."/>
            <person name="Chapman S.B."/>
            <person name="Dewar J."/>
            <person name="Goldberg J."/>
            <person name="Griggs A."/>
            <person name="Gujja S."/>
            <person name="Hansen M."/>
            <person name="Howarth C."/>
            <person name="Imamovic A."/>
            <person name="Larimer J."/>
            <person name="McCowan C."/>
            <person name="Murphy C."/>
            <person name="Pearson M."/>
            <person name="Priest M."/>
            <person name="Roberts A."/>
            <person name="Saif S."/>
            <person name="Shea T."/>
            <person name="Sykes S."/>
            <person name="Wortman J."/>
            <person name="Nusbaum C."/>
            <person name="Birren B."/>
        </authorList>
    </citation>
    <scope>NUCLEOTIDE SEQUENCE [LARGE SCALE GENOMIC DNA]</scope>
    <source>
        <strain evidence="6">CBS 10118</strain>
    </source>
</reference>
<dbReference type="PANTHER" id="PTHR35371:SF1">
    <property type="entry name" value="BLR7753 PROTEIN"/>
    <property type="match status" value="1"/>
</dbReference>
<dbReference type="EMBL" id="CP144544">
    <property type="protein sequence ID" value="WVW84218.1"/>
    <property type="molecule type" value="Genomic_DNA"/>
</dbReference>
<keyword evidence="2 5" id="KW-0812">Transmembrane</keyword>
<dbReference type="Gene3D" id="1.20.120.550">
    <property type="entry name" value="Membrane associated eicosanoid/glutathione metabolism-like domain"/>
    <property type="match status" value="1"/>
</dbReference>
<dbReference type="VEuPathDB" id="FungiDB:I302_05372"/>
<evidence type="ECO:0000313" key="7">
    <source>
        <dbReference type="EMBL" id="WVW84218.1"/>
    </source>
</evidence>
<name>A0A1B9G3I2_9TREE</name>
<keyword evidence="3 5" id="KW-1133">Transmembrane helix</keyword>
<reference evidence="7" key="2">
    <citation type="submission" date="2013-07" db="EMBL/GenBank/DDBJ databases">
        <authorList>
            <consortium name="The Broad Institute Genome Sequencing Platform"/>
            <person name="Cuomo C."/>
            <person name="Litvintseva A."/>
            <person name="Chen Y."/>
            <person name="Heitman J."/>
            <person name="Sun S."/>
            <person name="Springer D."/>
            <person name="Dromer F."/>
            <person name="Young S.K."/>
            <person name="Zeng Q."/>
            <person name="Gargeya S."/>
            <person name="Fitzgerald M."/>
            <person name="Abouelleil A."/>
            <person name="Alvarado L."/>
            <person name="Berlin A.M."/>
            <person name="Chapman S.B."/>
            <person name="Dewar J."/>
            <person name="Goldberg J."/>
            <person name="Griggs A."/>
            <person name="Gujja S."/>
            <person name="Hansen M."/>
            <person name="Howarth C."/>
            <person name="Imamovic A."/>
            <person name="Larimer J."/>
            <person name="McCowan C."/>
            <person name="Murphy C."/>
            <person name="Pearson M."/>
            <person name="Priest M."/>
            <person name="Roberts A."/>
            <person name="Saif S."/>
            <person name="Shea T."/>
            <person name="Sykes S."/>
            <person name="Wortman J."/>
            <person name="Nusbaum C."/>
            <person name="Birren B."/>
        </authorList>
    </citation>
    <scope>NUCLEOTIDE SEQUENCE</scope>
    <source>
        <strain evidence="7">CBS 10118</strain>
    </source>
</reference>
<dbReference type="OrthoDB" id="2122304at2759"/>
<feature type="transmembrane region" description="Helical" evidence="5">
    <location>
        <begin position="16"/>
        <end position="36"/>
    </location>
</feature>
<dbReference type="KEGG" id="kbi:30209771"/>
<keyword evidence="4 5" id="KW-0472">Membrane</keyword>
<feature type="transmembrane region" description="Helical" evidence="5">
    <location>
        <begin position="139"/>
        <end position="155"/>
    </location>
</feature>
<dbReference type="Pfam" id="PF01124">
    <property type="entry name" value="MAPEG"/>
    <property type="match status" value="1"/>
</dbReference>
<reference evidence="6" key="3">
    <citation type="submission" date="2014-01" db="EMBL/GenBank/DDBJ databases">
        <title>Evolution of pathogenesis and genome organization in the Tremellales.</title>
        <authorList>
            <person name="Cuomo C."/>
            <person name="Litvintseva A."/>
            <person name="Heitman J."/>
            <person name="Chen Y."/>
            <person name="Sun S."/>
            <person name="Springer D."/>
            <person name="Dromer F."/>
            <person name="Young S."/>
            <person name="Zeng Q."/>
            <person name="Chapman S."/>
            <person name="Gujja S."/>
            <person name="Saif S."/>
            <person name="Birren B."/>
        </authorList>
    </citation>
    <scope>NUCLEOTIDE SEQUENCE</scope>
    <source>
        <strain evidence="6">CBS 10118</strain>
    </source>
</reference>
<dbReference type="InterPro" id="IPR001129">
    <property type="entry name" value="Membr-assoc_MAPEG"/>
</dbReference>
<dbReference type="EMBL" id="KI894021">
    <property type="protein sequence ID" value="OCF25552.1"/>
    <property type="molecule type" value="Genomic_DNA"/>
</dbReference>
<evidence type="ECO:0000256" key="5">
    <source>
        <dbReference type="SAM" id="Phobius"/>
    </source>
</evidence>
<sequence>MSYPYLASTPGLQYNYSLYAIPVGWLIGMVPLWWAAPMANRACRGTYDNANPTNSWANIDAKPIPQQLKGRIKRAIAAENNTHTNLPLFAAALVAANAAHVDASSLHFHASVWVISRIAYTLAYIFIEDRKKSAIRSTLYGVGVLSCFALIVKAAKKYSALPW</sequence>
<gene>
    <name evidence="6" type="ORF">I302_05372</name>
    <name evidence="7" type="ORF">I302_106248</name>
</gene>
<evidence type="ECO:0000256" key="1">
    <source>
        <dbReference type="ARBA" id="ARBA00004370"/>
    </source>
</evidence>
<evidence type="ECO:0000313" key="8">
    <source>
        <dbReference type="Proteomes" id="UP000092730"/>
    </source>
</evidence>
<keyword evidence="8" id="KW-1185">Reference proteome</keyword>
<accession>A0A1B9G3I2</accession>
<comment type="subcellular location">
    <subcellularLocation>
        <location evidence="1">Membrane</location>
    </subcellularLocation>
</comment>
<dbReference type="GO" id="GO:0016020">
    <property type="term" value="C:membrane"/>
    <property type="evidence" value="ECO:0007669"/>
    <property type="project" value="UniProtKB-SubCell"/>
</dbReference>
<evidence type="ECO:0000256" key="3">
    <source>
        <dbReference type="ARBA" id="ARBA00022989"/>
    </source>
</evidence>
<organism evidence="6">
    <name type="scientific">Kwoniella bestiolae CBS 10118</name>
    <dbReference type="NCBI Taxonomy" id="1296100"/>
    <lineage>
        <taxon>Eukaryota</taxon>
        <taxon>Fungi</taxon>
        <taxon>Dikarya</taxon>
        <taxon>Basidiomycota</taxon>
        <taxon>Agaricomycotina</taxon>
        <taxon>Tremellomycetes</taxon>
        <taxon>Tremellales</taxon>
        <taxon>Cryptococcaceae</taxon>
        <taxon>Kwoniella</taxon>
    </lineage>
</organism>
<proteinExistence type="predicted"/>
<dbReference type="PANTHER" id="PTHR35371">
    <property type="entry name" value="INNER MEMBRANE PROTEIN"/>
    <property type="match status" value="1"/>
</dbReference>
<dbReference type="InterPro" id="IPR023352">
    <property type="entry name" value="MAPEG-like_dom_sf"/>
</dbReference>